<comment type="caution">
    <text evidence="4">The sequence shown here is derived from an EMBL/GenBank/DDBJ whole genome shotgun (WGS) entry which is preliminary data.</text>
</comment>
<dbReference type="Gene3D" id="3.40.50.1110">
    <property type="entry name" value="SGNH hydrolase"/>
    <property type="match status" value="1"/>
</dbReference>
<gene>
    <name evidence="4" type="ORF">TrST_g12375</name>
</gene>
<keyword evidence="1" id="KW-0378">Hydrolase</keyword>
<name>A0A9W7A4J9_9STRA</name>
<dbReference type="Proteomes" id="UP001165085">
    <property type="component" value="Unassembled WGS sequence"/>
</dbReference>
<evidence type="ECO:0000256" key="1">
    <source>
        <dbReference type="ARBA" id="ARBA00022801"/>
    </source>
</evidence>
<reference evidence="5" key="1">
    <citation type="journal article" date="2023" name="Commun. Biol.">
        <title>Genome analysis of Parmales, the sister group of diatoms, reveals the evolutionary specialization of diatoms from phago-mixotrophs to photoautotrophs.</title>
        <authorList>
            <person name="Ban H."/>
            <person name="Sato S."/>
            <person name="Yoshikawa S."/>
            <person name="Yamada K."/>
            <person name="Nakamura Y."/>
            <person name="Ichinomiya M."/>
            <person name="Sato N."/>
            <person name="Blanc-Mathieu R."/>
            <person name="Endo H."/>
            <person name="Kuwata A."/>
            <person name="Ogata H."/>
        </authorList>
    </citation>
    <scope>NUCLEOTIDE SEQUENCE [LARGE SCALE GENOMIC DNA]</scope>
    <source>
        <strain evidence="5">NIES 3701</strain>
    </source>
</reference>
<feature type="domain" description="Sialate O-acetylesterase" evidence="3">
    <location>
        <begin position="78"/>
        <end position="220"/>
    </location>
</feature>
<dbReference type="InterPro" id="IPR036514">
    <property type="entry name" value="SGNH_hydro_sf"/>
</dbReference>
<dbReference type="Pfam" id="PF03629">
    <property type="entry name" value="SASA"/>
    <property type="match status" value="1"/>
</dbReference>
<organism evidence="4 5">
    <name type="scientific">Triparma strigata</name>
    <dbReference type="NCBI Taxonomy" id="1606541"/>
    <lineage>
        <taxon>Eukaryota</taxon>
        <taxon>Sar</taxon>
        <taxon>Stramenopiles</taxon>
        <taxon>Ochrophyta</taxon>
        <taxon>Bolidophyceae</taxon>
        <taxon>Parmales</taxon>
        <taxon>Triparmaceae</taxon>
        <taxon>Triparma</taxon>
    </lineage>
</organism>
<feature type="transmembrane region" description="Helical" evidence="2">
    <location>
        <begin position="20"/>
        <end position="41"/>
    </location>
</feature>
<keyword evidence="2" id="KW-1133">Transmembrane helix</keyword>
<dbReference type="GO" id="GO:0016787">
    <property type="term" value="F:hydrolase activity"/>
    <property type="evidence" value="ECO:0007669"/>
    <property type="project" value="UniProtKB-KW"/>
</dbReference>
<keyword evidence="5" id="KW-1185">Reference proteome</keyword>
<evidence type="ECO:0000313" key="4">
    <source>
        <dbReference type="EMBL" id="GMH63090.1"/>
    </source>
</evidence>
<sequence>MPSVTPRGEGEGGKGWRKRVLIAIAVVLLVGGLTVACLYAFTDVLNPFNPLFGTGSRFDDIASRSVKEPGASGDRLGVFAGYGQSNSDCCGSGPNPEVEHADKIFNFFAGANETTFEYKEPMLGAFCAGSCPYLKIGNELIDAGLYDEVVFSTSGMPGASLSKINGDDPAFPYFAFLIESYKGMLSKYGKVDGILFHQGESDNGMSAAYEASFDSFLENLAGEGIVVGGGAGGGKIYASRTTRCGHLEIDSALSAVQLALADKDGVEEGPNTDTVSVDFEYRYDSCHFSQLGWDEVADLWLEKLT</sequence>
<dbReference type="InterPro" id="IPR005181">
    <property type="entry name" value="SASA"/>
</dbReference>
<evidence type="ECO:0000313" key="5">
    <source>
        <dbReference type="Proteomes" id="UP001165085"/>
    </source>
</evidence>
<dbReference type="SUPFAM" id="SSF52266">
    <property type="entry name" value="SGNH hydrolase"/>
    <property type="match status" value="1"/>
</dbReference>
<protein>
    <recommendedName>
        <fullName evidence="3">Sialate O-acetylesterase domain-containing protein</fullName>
    </recommendedName>
</protein>
<accession>A0A9W7A4J9</accession>
<evidence type="ECO:0000256" key="2">
    <source>
        <dbReference type="SAM" id="Phobius"/>
    </source>
</evidence>
<proteinExistence type="predicted"/>
<evidence type="ECO:0000259" key="3">
    <source>
        <dbReference type="Pfam" id="PF03629"/>
    </source>
</evidence>
<dbReference type="EMBL" id="BRXY01000082">
    <property type="protein sequence ID" value="GMH63090.1"/>
    <property type="molecule type" value="Genomic_DNA"/>
</dbReference>
<dbReference type="AlphaFoldDB" id="A0A9W7A4J9"/>
<dbReference type="OrthoDB" id="194590at2759"/>
<keyword evidence="2" id="KW-0812">Transmembrane</keyword>
<keyword evidence="2" id="KW-0472">Membrane</keyword>